<proteinExistence type="inferred from homology"/>
<dbReference type="InterPro" id="IPR018784">
    <property type="entry name" value="LLPH-like"/>
</dbReference>
<dbReference type="GO" id="GO:0001099">
    <property type="term" value="F:basal RNA polymerase II transcription machinery binding"/>
    <property type="evidence" value="ECO:0007669"/>
    <property type="project" value="TreeGrafter"/>
</dbReference>
<organism evidence="3">
    <name type="scientific">Clastoptera arizonana</name>
    <name type="common">Arizona spittle bug</name>
    <dbReference type="NCBI Taxonomy" id="38151"/>
    <lineage>
        <taxon>Eukaryota</taxon>
        <taxon>Metazoa</taxon>
        <taxon>Ecdysozoa</taxon>
        <taxon>Arthropoda</taxon>
        <taxon>Hexapoda</taxon>
        <taxon>Insecta</taxon>
        <taxon>Pterygota</taxon>
        <taxon>Neoptera</taxon>
        <taxon>Paraneoptera</taxon>
        <taxon>Hemiptera</taxon>
        <taxon>Auchenorrhyncha</taxon>
        <taxon>Cercopoidea</taxon>
        <taxon>Clastopteridae</taxon>
        <taxon>Clastoptera</taxon>
    </lineage>
</organism>
<dbReference type="GO" id="GO:0003723">
    <property type="term" value="F:RNA binding"/>
    <property type="evidence" value="ECO:0007669"/>
    <property type="project" value="TreeGrafter"/>
</dbReference>
<dbReference type="GO" id="GO:0005730">
    <property type="term" value="C:nucleolus"/>
    <property type="evidence" value="ECO:0007669"/>
    <property type="project" value="TreeGrafter"/>
</dbReference>
<evidence type="ECO:0000313" key="3">
    <source>
        <dbReference type="EMBL" id="JAS28840.1"/>
    </source>
</evidence>
<sequence length="133" mass="15697">MAKSLRSKWKRKMRAVKRERYGKKELDRLKLVLGVKDLVEDVTMKNSDNEVTIVPNEADENKSSDVQTEKTEVKVEQMDDGRRIYSRKTMRDQFGQYPIWLSSNKVKNLVKKNKTLKRQKKKKAGKIAKRSKR</sequence>
<name>A0A1B6DT42_9HEMI</name>
<dbReference type="PANTHER" id="PTHR34253:SF1">
    <property type="entry name" value="PROTEIN LLP HOMOLOG"/>
    <property type="match status" value="1"/>
</dbReference>
<evidence type="ECO:0000256" key="1">
    <source>
        <dbReference type="ARBA" id="ARBA00034118"/>
    </source>
</evidence>
<dbReference type="PANTHER" id="PTHR34253">
    <property type="entry name" value="PROTEIN LLP HOMOLOG"/>
    <property type="match status" value="1"/>
</dbReference>
<dbReference type="AlphaFoldDB" id="A0A1B6DT42"/>
<dbReference type="Pfam" id="PF10169">
    <property type="entry name" value="LLPH"/>
    <property type="match status" value="1"/>
</dbReference>
<feature type="region of interest" description="Disordered" evidence="2">
    <location>
        <begin position="50"/>
        <end position="73"/>
    </location>
</feature>
<evidence type="ECO:0000256" key="2">
    <source>
        <dbReference type="SAM" id="MobiDB-lite"/>
    </source>
</evidence>
<feature type="compositionally biased region" description="Basic and acidic residues" evidence="2">
    <location>
        <begin position="59"/>
        <end position="73"/>
    </location>
</feature>
<accession>A0A1B6DT42</accession>
<feature type="region of interest" description="Disordered" evidence="2">
    <location>
        <begin position="112"/>
        <end position="133"/>
    </location>
</feature>
<protein>
    <recommendedName>
        <fullName evidence="4">Protein LLP homolog</fullName>
    </recommendedName>
</protein>
<reference evidence="3" key="1">
    <citation type="submission" date="2015-12" db="EMBL/GenBank/DDBJ databases">
        <title>De novo transcriptome assembly of four potential Pierce s Disease insect vectors from Arizona vineyards.</title>
        <authorList>
            <person name="Tassone E.E."/>
        </authorList>
    </citation>
    <scope>NUCLEOTIDE SEQUENCE</scope>
</reference>
<dbReference type="EMBL" id="GEDC01008458">
    <property type="protein sequence ID" value="JAS28840.1"/>
    <property type="molecule type" value="Transcribed_RNA"/>
</dbReference>
<comment type="similarity">
    <text evidence="1">Belongs to the learning-associated protein family.</text>
</comment>
<dbReference type="GO" id="GO:0097484">
    <property type="term" value="P:dendrite extension"/>
    <property type="evidence" value="ECO:0007669"/>
    <property type="project" value="TreeGrafter"/>
</dbReference>
<gene>
    <name evidence="3" type="ORF">g.9967</name>
</gene>
<evidence type="ECO:0008006" key="4">
    <source>
        <dbReference type="Google" id="ProtNLM"/>
    </source>
</evidence>